<dbReference type="SUPFAM" id="SSF54211">
    <property type="entry name" value="Ribosomal protein S5 domain 2-like"/>
    <property type="match status" value="1"/>
</dbReference>
<evidence type="ECO:0000256" key="3">
    <source>
        <dbReference type="ARBA" id="ARBA00010708"/>
    </source>
</evidence>
<dbReference type="CDD" id="cd00822">
    <property type="entry name" value="TopoII_Trans_DNA_gyrase"/>
    <property type="match status" value="1"/>
</dbReference>
<dbReference type="HAMAP" id="MF_01898">
    <property type="entry name" value="GyrB"/>
    <property type="match status" value="1"/>
</dbReference>
<dbReference type="InterPro" id="IPR011557">
    <property type="entry name" value="GyrB"/>
</dbReference>
<keyword evidence="8" id="KW-0460">Magnesium</keyword>
<dbReference type="InterPro" id="IPR003594">
    <property type="entry name" value="HATPase_dom"/>
</dbReference>
<dbReference type="PRINTS" id="PR00418">
    <property type="entry name" value="TPI2FAMILY"/>
</dbReference>
<dbReference type="GO" id="GO:0003677">
    <property type="term" value="F:DNA binding"/>
    <property type="evidence" value="ECO:0007669"/>
    <property type="project" value="UniProtKB-KW"/>
</dbReference>
<dbReference type="PROSITE" id="PS50880">
    <property type="entry name" value="TOPRIM"/>
    <property type="match status" value="1"/>
</dbReference>
<sequence length="733" mass="80538">MSEENPESTAAPTADSAPDPQPSETDRAEAIAEATTEAVEEAVEKRSMSAVDGSVEYDASAIQVLEGLEAVRKRPGMYIGSTGERGLHHLIWEIVDNGVDEALAGYATRIVLTLQSDGGVRVEDNGRGIPTDTAPGQDMPALTMALTMLHAGGKFGGGGYKVSGGLHGVGVSVVNALSTRLVAEVKNRGHLWRQSFQLGVPDADLEQVRPLEDDEGTGTTVTWYASSEIFEHTTYNLETITSRLREMAFLNKGVEFVVRDERPEAESRVDAVEDDTIDNTVDNAGHDAIKRAETGGLEQVFKYDRGLVDYVEHLNRRKTVANATVISFEAETAEGATGQHMSLEVAMQWNTSYTESVHTFANNINTHEGGTHEEGFRASLTSLVNNWGEEWGLVKKKEDRVSGDDIREGLTAIISIKLGEPQFEGQTKTKLGNTEAKGFTQRIMNDQLGAWFEQNPAEGKEIVRKSQAAANARLAARKARELARNRKGLLGGGGLPGKLSDCQSTNPAECEVFIVEGDSAGGSARQGRDPRIQAILPIRGKILNVEKARIDKVLANTEVQAIISALGTGIHEEFSLEKLRYHKVVMMADADVDGHHINTLLLTLLFRFMKPLIEHGYVYMAQPPLYRLRWNKPAQHEFVYSDAERDALLADGQAQGKKLPKENPVQRYKGLGEMNADELWETTMDPDARLMKQVTLEDAAQADEIFSILMGEDVEQRRSFIQRNAKDVRFLDI</sequence>
<dbReference type="PANTHER" id="PTHR45866">
    <property type="entry name" value="DNA GYRASE/TOPOISOMERASE SUBUNIT B"/>
    <property type="match status" value="1"/>
</dbReference>
<dbReference type="AlphaFoldDB" id="A0A2P2CK15"/>
<dbReference type="FunFam" id="3.30.230.10:FF:000005">
    <property type="entry name" value="DNA gyrase subunit B"/>
    <property type="match status" value="1"/>
</dbReference>
<evidence type="ECO:0000256" key="6">
    <source>
        <dbReference type="ARBA" id="ARBA00022741"/>
    </source>
</evidence>
<keyword evidence="7" id="KW-0067">ATP-binding</keyword>
<dbReference type="InterPro" id="IPR013759">
    <property type="entry name" value="Topo_IIA_B_C"/>
</dbReference>
<dbReference type="FunFam" id="3.40.50.670:FF:000002">
    <property type="entry name" value="DNA gyrase subunit B"/>
    <property type="match status" value="1"/>
</dbReference>
<evidence type="ECO:0000256" key="4">
    <source>
        <dbReference type="ARBA" id="ARBA00012895"/>
    </source>
</evidence>
<dbReference type="PANTHER" id="PTHR45866:SF1">
    <property type="entry name" value="DNA GYRASE SUBUNIT B, MITOCHONDRIAL"/>
    <property type="match status" value="1"/>
</dbReference>
<dbReference type="InterPro" id="IPR036890">
    <property type="entry name" value="HATPase_C_sf"/>
</dbReference>
<keyword evidence="10" id="KW-0238">DNA-binding</keyword>
<dbReference type="Pfam" id="PF00204">
    <property type="entry name" value="DNA_gyraseB"/>
    <property type="match status" value="1"/>
</dbReference>
<dbReference type="GO" id="GO:0046872">
    <property type="term" value="F:metal ion binding"/>
    <property type="evidence" value="ECO:0007669"/>
    <property type="project" value="UniProtKB-KW"/>
</dbReference>
<dbReference type="Pfam" id="PF00986">
    <property type="entry name" value="DNA_gyraseB_C"/>
    <property type="match status" value="1"/>
</dbReference>
<evidence type="ECO:0000313" key="14">
    <source>
        <dbReference type="EMBL" id="CUR62325.1"/>
    </source>
</evidence>
<dbReference type="SMART" id="SM00433">
    <property type="entry name" value="TOP2c"/>
    <property type="match status" value="1"/>
</dbReference>
<dbReference type="Gene3D" id="3.40.50.670">
    <property type="match status" value="1"/>
</dbReference>
<dbReference type="CDD" id="cd16928">
    <property type="entry name" value="HATPase_GyrB-like"/>
    <property type="match status" value="1"/>
</dbReference>
<name>A0A2P2CK15_9ZZZZ</name>
<dbReference type="InterPro" id="IPR001241">
    <property type="entry name" value="Topo_IIA"/>
</dbReference>
<comment type="catalytic activity">
    <reaction evidence="1">
        <text>ATP-dependent breakage, passage and rejoining of double-stranded DNA.</text>
        <dbReference type="EC" id="5.6.2.2"/>
    </reaction>
</comment>
<dbReference type="InterPro" id="IPR000565">
    <property type="entry name" value="Topo_IIA_B"/>
</dbReference>
<dbReference type="InterPro" id="IPR006171">
    <property type="entry name" value="TOPRIM_dom"/>
</dbReference>
<dbReference type="InterPro" id="IPR020568">
    <property type="entry name" value="Ribosomal_Su5_D2-typ_SF"/>
</dbReference>
<dbReference type="SUPFAM" id="SSF55874">
    <property type="entry name" value="ATPase domain of HSP90 chaperone/DNA topoisomerase II/histidine kinase"/>
    <property type="match status" value="1"/>
</dbReference>
<dbReference type="InterPro" id="IPR014721">
    <property type="entry name" value="Ribsml_uS5_D2-typ_fold_subgr"/>
</dbReference>
<feature type="domain" description="Toprim" evidence="13">
    <location>
        <begin position="510"/>
        <end position="624"/>
    </location>
</feature>
<comment type="cofactor">
    <cofactor evidence="2">
        <name>Mg(2+)</name>
        <dbReference type="ChEBI" id="CHEBI:18420"/>
    </cofactor>
</comment>
<organism evidence="14">
    <name type="scientific">metagenome</name>
    <dbReference type="NCBI Taxonomy" id="256318"/>
    <lineage>
        <taxon>unclassified sequences</taxon>
        <taxon>metagenomes</taxon>
    </lineage>
</organism>
<evidence type="ECO:0000256" key="7">
    <source>
        <dbReference type="ARBA" id="ARBA00022840"/>
    </source>
</evidence>
<protein>
    <recommendedName>
        <fullName evidence="4">DNA topoisomerase (ATP-hydrolyzing)</fullName>
        <ecNumber evidence="4">5.6.2.2</ecNumber>
    </recommendedName>
</protein>
<evidence type="ECO:0000256" key="11">
    <source>
        <dbReference type="ARBA" id="ARBA00023235"/>
    </source>
</evidence>
<dbReference type="Gene3D" id="3.30.230.10">
    <property type="match status" value="1"/>
</dbReference>
<dbReference type="Pfam" id="PF02518">
    <property type="entry name" value="HATPase_c"/>
    <property type="match status" value="1"/>
</dbReference>
<reference evidence="14" key="1">
    <citation type="submission" date="2015-08" db="EMBL/GenBank/DDBJ databases">
        <authorList>
            <person name="Babu N.S."/>
            <person name="Beckwith C.J."/>
            <person name="Beseler K.G."/>
            <person name="Brison A."/>
            <person name="Carone J.V."/>
            <person name="Caskin T.P."/>
            <person name="Diamond M."/>
            <person name="Durham M.E."/>
            <person name="Foxe J.M."/>
            <person name="Go M."/>
            <person name="Henderson B.A."/>
            <person name="Jones I.B."/>
            <person name="McGettigan J.A."/>
            <person name="Micheletti S.J."/>
            <person name="Nasrallah M.E."/>
            <person name="Ortiz D."/>
            <person name="Piller C.R."/>
            <person name="Privatt S.R."/>
            <person name="Schneider S.L."/>
            <person name="Sharp S."/>
            <person name="Smith T.C."/>
            <person name="Stanton J.D."/>
            <person name="Ullery H.E."/>
            <person name="Wilson R.J."/>
            <person name="Serrano M.G."/>
            <person name="Buck G."/>
            <person name="Lee V."/>
            <person name="Wang Y."/>
            <person name="Carvalho R."/>
            <person name="Voegtly L."/>
            <person name="Shi R."/>
            <person name="Duckworth R."/>
            <person name="Johnson A."/>
            <person name="Loviza R."/>
            <person name="Walstead R."/>
            <person name="Shah Z."/>
            <person name="Kiflezghi M."/>
            <person name="Wade K."/>
            <person name="Ball S.L."/>
            <person name="Bradley K.W."/>
            <person name="Asai D.J."/>
            <person name="Bowman C.A."/>
            <person name="Russell D.A."/>
            <person name="Pope W.H."/>
            <person name="Jacobs-Sera D."/>
            <person name="Hendrix R.W."/>
            <person name="Hatfull G.F."/>
        </authorList>
    </citation>
    <scope>NUCLEOTIDE SEQUENCE</scope>
</reference>
<dbReference type="PRINTS" id="PR01159">
    <property type="entry name" value="DNAGYRASEB"/>
</dbReference>
<proteinExistence type="inferred from homology"/>
<dbReference type="GO" id="GO:0005694">
    <property type="term" value="C:chromosome"/>
    <property type="evidence" value="ECO:0007669"/>
    <property type="project" value="InterPro"/>
</dbReference>
<dbReference type="Gene3D" id="3.30.565.10">
    <property type="entry name" value="Histidine kinase-like ATPase, C-terminal domain"/>
    <property type="match status" value="1"/>
</dbReference>
<evidence type="ECO:0000256" key="9">
    <source>
        <dbReference type="ARBA" id="ARBA00023029"/>
    </source>
</evidence>
<dbReference type="EMBL" id="CZKB01000027">
    <property type="protein sequence ID" value="CUR62325.1"/>
    <property type="molecule type" value="Genomic_DNA"/>
</dbReference>
<dbReference type="Pfam" id="PF01751">
    <property type="entry name" value="Toprim"/>
    <property type="match status" value="1"/>
</dbReference>
<keyword evidence="5" id="KW-0479">Metal-binding</keyword>
<dbReference type="EC" id="5.6.2.2" evidence="4"/>
<dbReference type="PROSITE" id="PS00177">
    <property type="entry name" value="TOPOISOMERASE_II"/>
    <property type="match status" value="1"/>
</dbReference>
<feature type="region of interest" description="Disordered" evidence="12">
    <location>
        <begin position="1"/>
        <end position="38"/>
    </location>
</feature>
<dbReference type="InterPro" id="IPR013506">
    <property type="entry name" value="Topo_IIA_bsu_dom2"/>
</dbReference>
<dbReference type="GO" id="GO:0005524">
    <property type="term" value="F:ATP binding"/>
    <property type="evidence" value="ECO:0007669"/>
    <property type="project" value="UniProtKB-KW"/>
</dbReference>
<dbReference type="GO" id="GO:0006265">
    <property type="term" value="P:DNA topological change"/>
    <property type="evidence" value="ECO:0007669"/>
    <property type="project" value="InterPro"/>
</dbReference>
<evidence type="ECO:0000256" key="2">
    <source>
        <dbReference type="ARBA" id="ARBA00001946"/>
    </source>
</evidence>
<dbReference type="SUPFAM" id="SSF56719">
    <property type="entry name" value="Type II DNA topoisomerase"/>
    <property type="match status" value="1"/>
</dbReference>
<evidence type="ECO:0000259" key="13">
    <source>
        <dbReference type="PROSITE" id="PS50880"/>
    </source>
</evidence>
<dbReference type="InterPro" id="IPR002288">
    <property type="entry name" value="DNA_gyrase_B_C"/>
</dbReference>
<accession>A0A2P2CK15</accession>
<keyword evidence="11 14" id="KW-0413">Isomerase</keyword>
<evidence type="ECO:0000256" key="8">
    <source>
        <dbReference type="ARBA" id="ARBA00022842"/>
    </source>
</evidence>
<feature type="compositionally biased region" description="Low complexity" evidence="12">
    <location>
        <begin position="8"/>
        <end position="18"/>
    </location>
</feature>
<comment type="similarity">
    <text evidence="3">Belongs to the type II topoisomerase GyrB family.</text>
</comment>
<evidence type="ECO:0000256" key="5">
    <source>
        <dbReference type="ARBA" id="ARBA00022723"/>
    </source>
</evidence>
<dbReference type="InterPro" id="IPR013760">
    <property type="entry name" value="Topo_IIA-like_dom_sf"/>
</dbReference>
<keyword evidence="6" id="KW-0547">Nucleotide-binding</keyword>
<evidence type="ECO:0000256" key="1">
    <source>
        <dbReference type="ARBA" id="ARBA00000185"/>
    </source>
</evidence>
<dbReference type="FunFam" id="3.30.565.10:FF:000002">
    <property type="entry name" value="DNA gyrase subunit B"/>
    <property type="match status" value="1"/>
</dbReference>
<evidence type="ECO:0000256" key="10">
    <source>
        <dbReference type="ARBA" id="ARBA00023125"/>
    </source>
</evidence>
<dbReference type="GO" id="GO:0034335">
    <property type="term" value="F:DNA negative supercoiling activity"/>
    <property type="evidence" value="ECO:0007669"/>
    <property type="project" value="UniProtKB-ARBA"/>
</dbReference>
<evidence type="ECO:0000256" key="12">
    <source>
        <dbReference type="SAM" id="MobiDB-lite"/>
    </source>
</evidence>
<dbReference type="InterPro" id="IPR018522">
    <property type="entry name" value="TopoIIA_CS"/>
</dbReference>
<dbReference type="SMART" id="SM00387">
    <property type="entry name" value="HATPase_c"/>
    <property type="match status" value="1"/>
</dbReference>
<gene>
    <name evidence="14" type="primary">gyrB</name>
    <name evidence="14" type="ORF">NOCA170271</name>
</gene>
<dbReference type="NCBIfam" id="NF004189">
    <property type="entry name" value="PRK05644.1"/>
    <property type="match status" value="1"/>
</dbReference>
<keyword evidence="9" id="KW-0799">Topoisomerase</keyword>
<dbReference type="NCBIfam" id="TIGR01059">
    <property type="entry name" value="gyrB"/>
    <property type="match status" value="1"/>
</dbReference>